<evidence type="ECO:0000256" key="10">
    <source>
        <dbReference type="SAM" id="MobiDB-lite"/>
    </source>
</evidence>
<proteinExistence type="inferred from homology"/>
<comment type="caution">
    <text evidence="12">The sequence shown here is derived from an EMBL/GenBank/DDBJ whole genome shotgun (WGS) entry which is preliminary data.</text>
</comment>
<evidence type="ECO:0000313" key="12">
    <source>
        <dbReference type="EMBL" id="KAK3730412.1"/>
    </source>
</evidence>
<keyword evidence="8" id="KW-0694">RNA-binding</keyword>
<dbReference type="EMBL" id="JAWDGP010007081">
    <property type="protein sequence ID" value="KAK3730412.1"/>
    <property type="molecule type" value="Genomic_DNA"/>
</dbReference>
<evidence type="ECO:0000256" key="3">
    <source>
        <dbReference type="ARBA" id="ARBA00004496"/>
    </source>
</evidence>
<dbReference type="GO" id="GO:0061015">
    <property type="term" value="P:snRNA import into nucleus"/>
    <property type="evidence" value="ECO:0007669"/>
    <property type="project" value="InterPro"/>
</dbReference>
<dbReference type="PANTHER" id="PTHR13403:SF6">
    <property type="entry name" value="SNURPORTIN-1"/>
    <property type="match status" value="1"/>
</dbReference>
<evidence type="ECO:0000256" key="9">
    <source>
        <dbReference type="ARBA" id="ARBA00023242"/>
    </source>
</evidence>
<dbReference type="InterPro" id="IPR047857">
    <property type="entry name" value="Snurportin1_C"/>
</dbReference>
<dbReference type="CDD" id="cd09232">
    <property type="entry name" value="Snurportin-1_C"/>
    <property type="match status" value="2"/>
</dbReference>
<evidence type="ECO:0000313" key="13">
    <source>
        <dbReference type="Proteomes" id="UP001283361"/>
    </source>
</evidence>
<dbReference type="PANTHER" id="PTHR13403">
    <property type="entry name" value="SNURPORTIN1 RNUT1 PROTEIN RNA, U TRANSPORTER 1"/>
    <property type="match status" value="1"/>
</dbReference>
<evidence type="ECO:0000256" key="2">
    <source>
        <dbReference type="ARBA" id="ARBA00004123"/>
    </source>
</evidence>
<dbReference type="Gene3D" id="3.30.470.30">
    <property type="entry name" value="DNA ligase/mRNA capping enzyme"/>
    <property type="match status" value="2"/>
</dbReference>
<feature type="compositionally biased region" description="Low complexity" evidence="10">
    <location>
        <begin position="66"/>
        <end position="75"/>
    </location>
</feature>
<feature type="region of interest" description="Disordered" evidence="10">
    <location>
        <begin position="493"/>
        <end position="519"/>
    </location>
</feature>
<comment type="function">
    <text evidence="1">Functions as an U snRNP-specific nuclear import adapter. Involved in the trimethylguanosine (m3G)-cap-dependent nuclear import of U snRNPs. Binds specifically to the terminal m3G-cap U snRNAs.</text>
</comment>
<keyword evidence="7" id="KW-0963">Cytoplasm</keyword>
<protein>
    <recommendedName>
        <fullName evidence="5">Snurportin-1</fullName>
    </recommendedName>
</protein>
<keyword evidence="6" id="KW-0813">Transport</keyword>
<evidence type="ECO:0000259" key="11">
    <source>
        <dbReference type="Pfam" id="PF21974"/>
    </source>
</evidence>
<evidence type="ECO:0000256" key="4">
    <source>
        <dbReference type="ARBA" id="ARBA00007540"/>
    </source>
</evidence>
<feature type="domain" description="Snurportin-1 m3G cap-binding" evidence="11">
    <location>
        <begin position="525"/>
        <end position="699"/>
    </location>
</feature>
<accession>A0AAE1CR86</accession>
<feature type="compositionally biased region" description="Basic and acidic residues" evidence="10">
    <location>
        <begin position="55"/>
        <end position="65"/>
    </location>
</feature>
<evidence type="ECO:0000256" key="6">
    <source>
        <dbReference type="ARBA" id="ARBA00022448"/>
    </source>
</evidence>
<evidence type="ECO:0000256" key="5">
    <source>
        <dbReference type="ARBA" id="ARBA00016034"/>
    </source>
</evidence>
<gene>
    <name evidence="12" type="ORF">RRG08_034735</name>
</gene>
<keyword evidence="13" id="KW-1185">Reference proteome</keyword>
<sequence>MAVDVTKGINNSLFSRLYARVPQPSLQSSDMATFEENGVIVSDDDCEKPQVTTDSKNDHKEEEKNASNNSSAVKAAQLKGSKAQKLKGNRKSGGDRSGDQSTRRQEILEKQKGNRYVYSNHTESFLNAIMRPNMDARDIKSKIFKNQLMMSESMEDVPSSFAKNWLMVVCPLGSRCLVVASRGYTGAYTKTGYHIISHPSNLPMGNKMFQGYGSCVLDCIYCNETDTYYALDLMCWNGQALYDCDTQTRFKLLNEKIREHDLSRPSPMNPYPLIPLKAFTPTKNVIHSAVTMAPYMIDGLIFYHKQLPYSPGPTPLMLWMTLDRLPSKMKIEIPEIGIVSSVSYKDPVALALAHGVSPAIISQVYPGASFAGNRGIGVGSNQYGHSGAGVSQGRQFRQASYSAPPFGKGYEQGGHRMRGGAGPMQNFGASNDLSLLNEMMMNLNLQGASQNLFGSYGMMHQGRPHQRNFNTNGNNSNDYYQGVGFRRYQPQQFYKSKQQKKKKQQPLGHGKNGVKSSNWDEPHAVMKSQWMEKKPEDFEEDFLTCICPLSKRRIIVAAKGSTCLYNKFGKLVETYKSSLPNGSGNPHGKAVEEVTILDCLWCGSLQKFLVIDVMHWRSQPFYDAEAEFRFFWLSDKISDVTLQSGKREFALEILPKYPSDATSLLDALSKVDFKVDGLLSFHRKSKYSLEANASAVWLKLDMLPELLGYSTPPEVSFKPSTEKERKQRAYFISLKENEKGDAGAVKTSQKTNGDAEPGIDDME</sequence>
<evidence type="ECO:0000256" key="1">
    <source>
        <dbReference type="ARBA" id="ARBA00003975"/>
    </source>
</evidence>
<organism evidence="12 13">
    <name type="scientific">Elysia crispata</name>
    <name type="common">lettuce slug</name>
    <dbReference type="NCBI Taxonomy" id="231223"/>
    <lineage>
        <taxon>Eukaryota</taxon>
        <taxon>Metazoa</taxon>
        <taxon>Spiralia</taxon>
        <taxon>Lophotrochozoa</taxon>
        <taxon>Mollusca</taxon>
        <taxon>Gastropoda</taxon>
        <taxon>Heterobranchia</taxon>
        <taxon>Euthyneura</taxon>
        <taxon>Panpulmonata</taxon>
        <taxon>Sacoglossa</taxon>
        <taxon>Placobranchoidea</taxon>
        <taxon>Plakobranchidae</taxon>
        <taxon>Elysia</taxon>
    </lineage>
</organism>
<feature type="domain" description="Snurportin-1 m3G cap-binding" evidence="11">
    <location>
        <begin position="147"/>
        <end position="320"/>
    </location>
</feature>
<feature type="compositionally biased region" description="Basic and acidic residues" evidence="10">
    <location>
        <begin position="92"/>
        <end position="112"/>
    </location>
</feature>
<comment type="similarity">
    <text evidence="4">Belongs to the snurportin family.</text>
</comment>
<keyword evidence="9" id="KW-0539">Nucleus</keyword>
<dbReference type="Pfam" id="PF21974">
    <property type="entry name" value="SPN1_m3Gcap_bd"/>
    <property type="match status" value="2"/>
</dbReference>
<evidence type="ECO:0000256" key="8">
    <source>
        <dbReference type="ARBA" id="ARBA00022884"/>
    </source>
</evidence>
<dbReference type="GO" id="GO:0003723">
    <property type="term" value="F:RNA binding"/>
    <property type="evidence" value="ECO:0007669"/>
    <property type="project" value="UniProtKB-KW"/>
</dbReference>
<evidence type="ECO:0000256" key="7">
    <source>
        <dbReference type="ARBA" id="ARBA00022490"/>
    </source>
</evidence>
<dbReference type="InterPro" id="IPR017336">
    <property type="entry name" value="Snurportin-1"/>
</dbReference>
<dbReference type="GO" id="GO:0005634">
    <property type="term" value="C:nucleus"/>
    <property type="evidence" value="ECO:0007669"/>
    <property type="project" value="UniProtKB-SubCell"/>
</dbReference>
<name>A0AAE1CR86_9GAST</name>
<reference evidence="12" key="1">
    <citation type="journal article" date="2023" name="G3 (Bethesda)">
        <title>A reference genome for the long-term kleptoplast-retaining sea slug Elysia crispata morphotype clarki.</title>
        <authorList>
            <person name="Eastman K.E."/>
            <person name="Pendleton A.L."/>
            <person name="Shaikh M.A."/>
            <person name="Suttiyut T."/>
            <person name="Ogas R."/>
            <person name="Tomko P."/>
            <person name="Gavelis G."/>
            <person name="Widhalm J.R."/>
            <person name="Wisecaver J.H."/>
        </authorList>
    </citation>
    <scope>NUCLEOTIDE SEQUENCE</scope>
    <source>
        <strain evidence="12">ECLA1</strain>
    </source>
</reference>
<comment type="subcellular location">
    <subcellularLocation>
        <location evidence="3">Cytoplasm</location>
    </subcellularLocation>
    <subcellularLocation>
        <location evidence="2">Nucleus</location>
    </subcellularLocation>
</comment>
<dbReference type="Proteomes" id="UP001283361">
    <property type="component" value="Unassembled WGS sequence"/>
</dbReference>
<feature type="region of interest" description="Disordered" evidence="10">
    <location>
        <begin position="739"/>
        <end position="763"/>
    </location>
</feature>
<feature type="region of interest" description="Disordered" evidence="10">
    <location>
        <begin position="29"/>
        <end position="113"/>
    </location>
</feature>
<dbReference type="SUPFAM" id="SSF56091">
    <property type="entry name" value="DNA ligase/mRNA capping enzyme, catalytic domain"/>
    <property type="match status" value="2"/>
</dbReference>
<dbReference type="AlphaFoldDB" id="A0AAE1CR86"/>
<dbReference type="GO" id="GO:0005737">
    <property type="term" value="C:cytoplasm"/>
    <property type="evidence" value="ECO:0007669"/>
    <property type="project" value="UniProtKB-SubCell"/>
</dbReference>